<evidence type="ECO:0000256" key="1">
    <source>
        <dbReference type="ARBA" id="ARBA00009353"/>
    </source>
</evidence>
<protein>
    <recommendedName>
        <fullName evidence="6">TIGR01777 family protein</fullName>
    </recommendedName>
</protein>
<dbReference type="AlphaFoldDB" id="A0A0C1KYI5"/>
<dbReference type="InterPro" id="IPR001509">
    <property type="entry name" value="Epimerase_deHydtase"/>
</dbReference>
<evidence type="ECO:0000313" key="4">
    <source>
        <dbReference type="EMBL" id="KIC92787.1"/>
    </source>
</evidence>
<keyword evidence="5" id="KW-1185">Reference proteome</keyword>
<dbReference type="InterPro" id="IPR010099">
    <property type="entry name" value="SDR39U1"/>
</dbReference>
<dbReference type="InterPro" id="IPR013549">
    <property type="entry name" value="DUF1731"/>
</dbReference>
<dbReference type="OrthoDB" id="9801773at2"/>
<reference evidence="4 5" key="1">
    <citation type="submission" date="2014-11" db="EMBL/GenBank/DDBJ databases">
        <title>Genome sequence of Flavihumibacter solisilvae 3-3.</title>
        <authorList>
            <person name="Zhou G."/>
            <person name="Li M."/>
            <person name="Wang G."/>
        </authorList>
    </citation>
    <scope>NUCLEOTIDE SEQUENCE [LARGE SCALE GENOMIC DNA]</scope>
    <source>
        <strain evidence="4 5">3-3</strain>
    </source>
</reference>
<evidence type="ECO:0000313" key="5">
    <source>
        <dbReference type="Proteomes" id="UP000031408"/>
    </source>
</evidence>
<dbReference type="InterPro" id="IPR036291">
    <property type="entry name" value="NAD(P)-bd_dom_sf"/>
</dbReference>
<sequence length="311" mass="34069">MPTVLITGGTGLLGTALTTFLVNKGYKVTILTRNPTEHKPDRHVQYAGWDVKRQIIDPAAIGEADHIIHLAGAGVADKRWSKKRKQEIRDSRINSGNLIVKALNETPNKVKSVVSASGIGWYGPDPIRPNPEPFKETDPPSADFLGETCRLWEDSLKPVTDLGKRMVHIRTGIVLAKEGGALPEFMRPLRFGVATILGDGNQVCSWIHIHDIIRLYTDAIENTEMNGAYNGVSPNPVTNKELTLSLAKYLRGKMFISLHVPEFALKLALGEMSIEVLKSATVSSAKTRQAAFQFAYPTLDSALQQLIGPAL</sequence>
<evidence type="ECO:0000259" key="3">
    <source>
        <dbReference type="Pfam" id="PF08338"/>
    </source>
</evidence>
<evidence type="ECO:0000259" key="2">
    <source>
        <dbReference type="Pfam" id="PF01370"/>
    </source>
</evidence>
<dbReference type="PANTHER" id="PTHR11092:SF0">
    <property type="entry name" value="EPIMERASE FAMILY PROTEIN SDR39U1"/>
    <property type="match status" value="1"/>
</dbReference>
<dbReference type="PANTHER" id="PTHR11092">
    <property type="entry name" value="SUGAR NUCLEOTIDE EPIMERASE RELATED"/>
    <property type="match status" value="1"/>
</dbReference>
<dbReference type="RefSeq" id="WP_039143373.1">
    <property type="nucleotide sequence ID" value="NZ_JSVC01000027.1"/>
</dbReference>
<dbReference type="SUPFAM" id="SSF51735">
    <property type="entry name" value="NAD(P)-binding Rossmann-fold domains"/>
    <property type="match status" value="1"/>
</dbReference>
<dbReference type="NCBIfam" id="TIGR01777">
    <property type="entry name" value="yfcH"/>
    <property type="match status" value="1"/>
</dbReference>
<dbReference type="STRING" id="1349421.OI18_20365"/>
<dbReference type="Pfam" id="PF01370">
    <property type="entry name" value="Epimerase"/>
    <property type="match status" value="1"/>
</dbReference>
<evidence type="ECO:0008006" key="6">
    <source>
        <dbReference type="Google" id="ProtNLM"/>
    </source>
</evidence>
<dbReference type="Pfam" id="PF08338">
    <property type="entry name" value="DUF1731"/>
    <property type="match status" value="1"/>
</dbReference>
<proteinExistence type="inferred from homology"/>
<feature type="domain" description="NAD-dependent epimerase/dehydratase" evidence="2">
    <location>
        <begin position="4"/>
        <end position="230"/>
    </location>
</feature>
<comment type="similarity">
    <text evidence="1">Belongs to the NAD(P)-dependent epimerase/dehydratase family. SDR39U1 subfamily.</text>
</comment>
<dbReference type="Proteomes" id="UP000031408">
    <property type="component" value="Unassembled WGS sequence"/>
</dbReference>
<comment type="caution">
    <text evidence="4">The sequence shown here is derived from an EMBL/GenBank/DDBJ whole genome shotgun (WGS) entry which is preliminary data.</text>
</comment>
<accession>A0A0C1KYI5</accession>
<gene>
    <name evidence="4" type="ORF">OI18_20365</name>
</gene>
<feature type="domain" description="DUF1731" evidence="3">
    <location>
        <begin position="260"/>
        <end position="306"/>
    </location>
</feature>
<organism evidence="4 5">
    <name type="scientific">Flavihumibacter solisilvae</name>
    <dbReference type="NCBI Taxonomy" id="1349421"/>
    <lineage>
        <taxon>Bacteria</taxon>
        <taxon>Pseudomonadati</taxon>
        <taxon>Bacteroidota</taxon>
        <taxon>Chitinophagia</taxon>
        <taxon>Chitinophagales</taxon>
        <taxon>Chitinophagaceae</taxon>
        <taxon>Flavihumibacter</taxon>
    </lineage>
</organism>
<dbReference type="Gene3D" id="3.40.50.720">
    <property type="entry name" value="NAD(P)-binding Rossmann-like Domain"/>
    <property type="match status" value="1"/>
</dbReference>
<name>A0A0C1KYI5_9BACT</name>
<dbReference type="EMBL" id="JSVC01000027">
    <property type="protein sequence ID" value="KIC92787.1"/>
    <property type="molecule type" value="Genomic_DNA"/>
</dbReference>